<dbReference type="Pfam" id="PF01191">
    <property type="entry name" value="RNA_pol_Rpb5_C"/>
    <property type="match status" value="1"/>
</dbReference>
<reference evidence="3" key="1">
    <citation type="journal article" date="2020" name="Nature">
        <title>Giant virus diversity and host interactions through global metagenomics.</title>
        <authorList>
            <person name="Schulz F."/>
            <person name="Roux S."/>
            <person name="Paez-Espino D."/>
            <person name="Jungbluth S."/>
            <person name="Walsh D.A."/>
            <person name="Denef V.J."/>
            <person name="McMahon K.D."/>
            <person name="Konstantinidis K.T."/>
            <person name="Eloe-Fadrosh E.A."/>
            <person name="Kyrpides N.C."/>
            <person name="Woyke T."/>
        </authorList>
    </citation>
    <scope>NUCLEOTIDE SEQUENCE</scope>
    <source>
        <strain evidence="3">GVMAG-M-3300023184-88</strain>
    </source>
</reference>
<dbReference type="PANTHER" id="PTHR10535">
    <property type="entry name" value="DNA-DIRECTED RNA POLYMERASES I, II, AND III SUBUNIT RPABC1"/>
    <property type="match status" value="1"/>
</dbReference>
<dbReference type="Gene3D" id="3.90.940.20">
    <property type="entry name" value="RPB5-like RNA polymerase subunit"/>
    <property type="match status" value="1"/>
</dbReference>
<dbReference type="PIRSF" id="PIRSF000747">
    <property type="entry name" value="RPB5"/>
    <property type="match status" value="1"/>
</dbReference>
<dbReference type="InterPro" id="IPR014381">
    <property type="entry name" value="Arch_Rpo5/euc_Rpb5"/>
</dbReference>
<feature type="domain" description="RNA polymerase subunit H/Rpb5 C-terminal" evidence="2">
    <location>
        <begin position="148"/>
        <end position="222"/>
    </location>
</feature>
<evidence type="ECO:0000259" key="2">
    <source>
        <dbReference type="Pfam" id="PF01191"/>
    </source>
</evidence>
<dbReference type="AlphaFoldDB" id="A0A6C0IHY3"/>
<dbReference type="InterPro" id="IPR035913">
    <property type="entry name" value="RPB5-like_sf"/>
</dbReference>
<sequence>MADNFVFIDNIYRSRMTLLDILEHRGYVVDAYRKFSPAEATAAVAVATAKNFPSLNFKVFKKEDKTHVCDVRYTTLTRQMADEFFDDIEDANSELTEVVVMMPIPTVVLHHTVALKQYMKMKEEPNEKGEKVRRKLRVSFFSIDTLVVNPMKHVLVPKHEIVPEDQHKTLMSSMYITSKSKFPEIKFHGDPIARCIGAVPGDIVKITRPSASSGEAIMYRVCAP</sequence>
<dbReference type="GO" id="GO:0005736">
    <property type="term" value="C:RNA polymerase I complex"/>
    <property type="evidence" value="ECO:0007669"/>
    <property type="project" value="TreeGrafter"/>
</dbReference>
<protein>
    <recommendedName>
        <fullName evidence="2">RNA polymerase subunit H/Rpb5 C-terminal domain-containing protein</fullName>
    </recommendedName>
</protein>
<dbReference type="GO" id="GO:0003677">
    <property type="term" value="F:DNA binding"/>
    <property type="evidence" value="ECO:0007669"/>
    <property type="project" value="InterPro"/>
</dbReference>
<dbReference type="GO" id="GO:0042797">
    <property type="term" value="P:tRNA transcription by RNA polymerase III"/>
    <property type="evidence" value="ECO:0007669"/>
    <property type="project" value="TreeGrafter"/>
</dbReference>
<dbReference type="GO" id="GO:0006362">
    <property type="term" value="P:transcription elongation by RNA polymerase I"/>
    <property type="evidence" value="ECO:0007669"/>
    <property type="project" value="TreeGrafter"/>
</dbReference>
<evidence type="ECO:0000256" key="1">
    <source>
        <dbReference type="ARBA" id="ARBA00023163"/>
    </source>
</evidence>
<dbReference type="GO" id="GO:0005665">
    <property type="term" value="C:RNA polymerase II, core complex"/>
    <property type="evidence" value="ECO:0007669"/>
    <property type="project" value="TreeGrafter"/>
</dbReference>
<name>A0A6C0IHY3_9ZZZZ</name>
<evidence type="ECO:0000313" key="3">
    <source>
        <dbReference type="EMBL" id="QHT92409.1"/>
    </source>
</evidence>
<dbReference type="GO" id="GO:0003899">
    <property type="term" value="F:DNA-directed RNA polymerase activity"/>
    <property type="evidence" value="ECO:0007669"/>
    <property type="project" value="InterPro"/>
</dbReference>
<dbReference type="SUPFAM" id="SSF55287">
    <property type="entry name" value="RPB5-like RNA polymerase subunit"/>
    <property type="match status" value="1"/>
</dbReference>
<dbReference type="PANTHER" id="PTHR10535:SF0">
    <property type="entry name" value="DNA-DIRECTED RNA POLYMERASES I, II, AND III SUBUNIT RPABC1"/>
    <property type="match status" value="1"/>
</dbReference>
<dbReference type="InterPro" id="IPR000783">
    <property type="entry name" value="RNA_pol_subH/Rpb5_C"/>
</dbReference>
<accession>A0A6C0IHY3</accession>
<dbReference type="EMBL" id="MN740184">
    <property type="protein sequence ID" value="QHT92409.1"/>
    <property type="molecule type" value="Genomic_DNA"/>
</dbReference>
<keyword evidence="1" id="KW-0804">Transcription</keyword>
<proteinExistence type="predicted"/>
<organism evidence="3">
    <name type="scientific">viral metagenome</name>
    <dbReference type="NCBI Taxonomy" id="1070528"/>
    <lineage>
        <taxon>unclassified sequences</taxon>
        <taxon>metagenomes</taxon>
        <taxon>organismal metagenomes</taxon>
    </lineage>
</organism>
<dbReference type="GO" id="GO:0006366">
    <property type="term" value="P:transcription by RNA polymerase II"/>
    <property type="evidence" value="ECO:0007669"/>
    <property type="project" value="TreeGrafter"/>
</dbReference>
<dbReference type="GO" id="GO:0005666">
    <property type="term" value="C:RNA polymerase III complex"/>
    <property type="evidence" value="ECO:0007669"/>
    <property type="project" value="TreeGrafter"/>
</dbReference>